<proteinExistence type="predicted"/>
<comment type="caution">
    <text evidence="4">The sequence shown here is derived from an EMBL/GenBank/DDBJ whole genome shotgun (WGS) entry which is preliminary data.</text>
</comment>
<keyword evidence="2" id="KW-0812">Transmembrane</keyword>
<evidence type="ECO:0000313" key="5">
    <source>
        <dbReference type="Proteomes" id="UP000288805"/>
    </source>
</evidence>
<evidence type="ECO:0000256" key="3">
    <source>
        <dbReference type="ARBA" id="ARBA00023136"/>
    </source>
</evidence>
<organism evidence="4 5">
    <name type="scientific">Vitis vinifera</name>
    <name type="common">Grape</name>
    <dbReference type="NCBI Taxonomy" id="29760"/>
    <lineage>
        <taxon>Eukaryota</taxon>
        <taxon>Viridiplantae</taxon>
        <taxon>Streptophyta</taxon>
        <taxon>Embryophyta</taxon>
        <taxon>Tracheophyta</taxon>
        <taxon>Spermatophyta</taxon>
        <taxon>Magnoliopsida</taxon>
        <taxon>eudicotyledons</taxon>
        <taxon>Gunneridae</taxon>
        <taxon>Pentapetalae</taxon>
        <taxon>rosids</taxon>
        <taxon>Vitales</taxon>
        <taxon>Vitaceae</taxon>
        <taxon>Viteae</taxon>
        <taxon>Vitis</taxon>
    </lineage>
</organism>
<gene>
    <name evidence="4" type="primary">BAC1_2</name>
    <name evidence="4" type="ORF">CK203_115620</name>
</gene>
<evidence type="ECO:0000256" key="2">
    <source>
        <dbReference type="ARBA" id="ARBA00022692"/>
    </source>
</evidence>
<dbReference type="AlphaFoldDB" id="A0A438C852"/>
<dbReference type="GO" id="GO:0016020">
    <property type="term" value="C:membrane"/>
    <property type="evidence" value="ECO:0007669"/>
    <property type="project" value="UniProtKB-SubCell"/>
</dbReference>
<accession>A0A438C852</accession>
<protein>
    <submittedName>
        <fullName evidence="4">Mitochondrial arginine transporter BAC1</fullName>
    </submittedName>
</protein>
<dbReference type="SUPFAM" id="SSF103506">
    <property type="entry name" value="Mitochondrial carrier"/>
    <property type="match status" value="1"/>
</dbReference>
<dbReference type="InterPro" id="IPR023395">
    <property type="entry name" value="MCP_dom_sf"/>
</dbReference>
<comment type="subcellular location">
    <subcellularLocation>
        <location evidence="1">Membrane</location>
    </subcellularLocation>
</comment>
<reference evidence="4 5" key="1">
    <citation type="journal article" date="2018" name="PLoS Genet.">
        <title>Population sequencing reveals clonal diversity and ancestral inbreeding in the grapevine cultivar Chardonnay.</title>
        <authorList>
            <person name="Roach M.J."/>
            <person name="Johnson D.L."/>
            <person name="Bohlmann J."/>
            <person name="van Vuuren H.J."/>
            <person name="Jones S.J."/>
            <person name="Pretorius I.S."/>
            <person name="Schmidt S.A."/>
            <person name="Borneman A.R."/>
        </authorList>
    </citation>
    <scope>NUCLEOTIDE SEQUENCE [LARGE SCALE GENOMIC DNA]</scope>
    <source>
        <strain evidence="5">cv. Chardonnay</strain>
        <tissue evidence="4">Leaf</tissue>
    </source>
</reference>
<evidence type="ECO:0000256" key="1">
    <source>
        <dbReference type="ARBA" id="ARBA00004370"/>
    </source>
</evidence>
<evidence type="ECO:0000313" key="4">
    <source>
        <dbReference type="EMBL" id="RVW19445.1"/>
    </source>
</evidence>
<name>A0A438C852_VITVI</name>
<dbReference type="EMBL" id="QGNW01002479">
    <property type="protein sequence ID" value="RVW19445.1"/>
    <property type="molecule type" value="Genomic_DNA"/>
</dbReference>
<keyword evidence="3" id="KW-0472">Membrane</keyword>
<dbReference type="Proteomes" id="UP000288805">
    <property type="component" value="Unassembled WGS sequence"/>
</dbReference>
<sequence length="95" mass="10583">MILSQSSPPPHHPHPNIVLGHHKLGCTLVLNWLYNGCKIMQLECDSSNLRPDVEQVKGLYRGATSSFLGMAFESSLLFGIYSRTKQKMQVGTNVK</sequence>